<dbReference type="RefSeq" id="WP_267152578.1">
    <property type="nucleotide sequence ID" value="NZ_JAPMLT010000010.1"/>
</dbReference>
<dbReference type="Proteomes" id="UP001208017">
    <property type="component" value="Unassembled WGS sequence"/>
</dbReference>
<feature type="domain" description="Calcineurin-like phosphoesterase" evidence="3">
    <location>
        <begin position="6"/>
        <end position="155"/>
    </location>
</feature>
<comment type="similarity">
    <text evidence="1 2">Belongs to the metallophosphoesterase superfamily. YfcE family.</text>
</comment>
<proteinExistence type="inferred from homology"/>
<sequence>MTADVLRILIVSDTHGRTDRLEKVLAKAPAYEWLIHAGDHAADDWDDIAANVREAGCTLLNVCGNCDATGSADVERTFDALGVPGLILHGHTMQVKTSPLPLFYRAREAGAKWVVYGHTHMPTLYVEEDIVFLNPGSLSYPRGYTEPTYAHVEMRRTLAGVEAVFCFYTLGGMPISAFDLTHRF</sequence>
<dbReference type="InterPro" id="IPR029052">
    <property type="entry name" value="Metallo-depent_PP-like"/>
</dbReference>
<dbReference type="EMBL" id="JAPMLT010000010">
    <property type="protein sequence ID" value="MCX7571330.1"/>
    <property type="molecule type" value="Genomic_DNA"/>
</dbReference>
<comment type="cofactor">
    <cofactor evidence="2">
        <name>a divalent metal cation</name>
        <dbReference type="ChEBI" id="CHEBI:60240"/>
    </cofactor>
</comment>
<dbReference type="InterPro" id="IPR024654">
    <property type="entry name" value="Calcineurin-like_PHP_lpxH"/>
</dbReference>
<dbReference type="EC" id="3.1.4.-" evidence="2"/>
<dbReference type="Pfam" id="PF12850">
    <property type="entry name" value="Metallophos_2"/>
    <property type="match status" value="1"/>
</dbReference>
<dbReference type="NCBIfam" id="TIGR00040">
    <property type="entry name" value="yfcE"/>
    <property type="match status" value="1"/>
</dbReference>
<keyword evidence="5" id="KW-1185">Reference proteome</keyword>
<gene>
    <name evidence="4" type="ORF">OS242_15360</name>
</gene>
<evidence type="ECO:0000256" key="1">
    <source>
        <dbReference type="ARBA" id="ARBA00008950"/>
    </source>
</evidence>
<evidence type="ECO:0000259" key="3">
    <source>
        <dbReference type="Pfam" id="PF12850"/>
    </source>
</evidence>
<dbReference type="InterPro" id="IPR000979">
    <property type="entry name" value="Phosphodiesterase_MJ0936/Vps29"/>
</dbReference>
<dbReference type="SUPFAM" id="SSF56300">
    <property type="entry name" value="Metallo-dependent phosphatases"/>
    <property type="match status" value="1"/>
</dbReference>
<evidence type="ECO:0000256" key="2">
    <source>
        <dbReference type="RuleBase" id="RU362039"/>
    </source>
</evidence>
<organism evidence="4 5">
    <name type="scientific">Tumebacillus lacus</name>
    <dbReference type="NCBI Taxonomy" id="2995335"/>
    <lineage>
        <taxon>Bacteria</taxon>
        <taxon>Bacillati</taxon>
        <taxon>Bacillota</taxon>
        <taxon>Bacilli</taxon>
        <taxon>Bacillales</taxon>
        <taxon>Alicyclobacillaceae</taxon>
        <taxon>Tumebacillus</taxon>
    </lineage>
</organism>
<comment type="caution">
    <text evidence="4">The sequence shown here is derived from an EMBL/GenBank/DDBJ whole genome shotgun (WGS) entry which is preliminary data.</text>
</comment>
<accession>A0ABT3X6V4</accession>
<evidence type="ECO:0000313" key="4">
    <source>
        <dbReference type="EMBL" id="MCX7571330.1"/>
    </source>
</evidence>
<name>A0ABT3X6V4_9BACL</name>
<protein>
    <recommendedName>
        <fullName evidence="2">Phosphoesterase</fullName>
        <ecNumber evidence="2">3.1.4.-</ecNumber>
    </recommendedName>
</protein>
<keyword evidence="2" id="KW-0479">Metal-binding</keyword>
<reference evidence="4 5" key="1">
    <citation type="submission" date="2022-11" db="EMBL/GenBank/DDBJ databases">
        <title>Study of microbial diversity in lake waters.</title>
        <authorList>
            <person name="Zhang J."/>
        </authorList>
    </citation>
    <scope>NUCLEOTIDE SEQUENCE [LARGE SCALE GENOMIC DNA]</scope>
    <source>
        <strain evidence="4 5">DT12</strain>
    </source>
</reference>
<dbReference type="PANTHER" id="PTHR11124">
    <property type="entry name" value="VACUOLAR SORTING PROTEIN VPS29"/>
    <property type="match status" value="1"/>
</dbReference>
<evidence type="ECO:0000313" key="5">
    <source>
        <dbReference type="Proteomes" id="UP001208017"/>
    </source>
</evidence>
<dbReference type="Gene3D" id="3.60.21.10">
    <property type="match status" value="1"/>
</dbReference>